<proteinExistence type="predicted"/>
<dbReference type="GeneID" id="120279460"/>
<organism evidence="2 3">
    <name type="scientific">Dioscorea cayennensis subsp. rotundata</name>
    <name type="common">White Guinea yam</name>
    <name type="synonym">Dioscorea rotundata</name>
    <dbReference type="NCBI Taxonomy" id="55577"/>
    <lineage>
        <taxon>Eukaryota</taxon>
        <taxon>Viridiplantae</taxon>
        <taxon>Streptophyta</taxon>
        <taxon>Embryophyta</taxon>
        <taxon>Tracheophyta</taxon>
        <taxon>Spermatophyta</taxon>
        <taxon>Magnoliopsida</taxon>
        <taxon>Liliopsida</taxon>
        <taxon>Dioscoreales</taxon>
        <taxon>Dioscoreaceae</taxon>
        <taxon>Dioscorea</taxon>
    </lineage>
</organism>
<evidence type="ECO:0000256" key="1">
    <source>
        <dbReference type="SAM" id="MobiDB-lite"/>
    </source>
</evidence>
<sequence>MDHCEGVEIDGSGGVWTDERHASFLNRMEESFIRAMIGSGEAAGGRRDPAERHLLESTAESGLSWSRTIRAHRASGSAPLNINENGAMGSASRRSGSGRRPVKRSDLEDQVVPELEGSMRDGVEGKNKNWRRNRNL</sequence>
<dbReference type="Proteomes" id="UP001515500">
    <property type="component" value="Chromosome 16"/>
</dbReference>
<name>A0AB40CUR5_DIOCR</name>
<feature type="compositionally biased region" description="Basic and acidic residues" evidence="1">
    <location>
        <begin position="117"/>
        <end position="127"/>
    </location>
</feature>
<feature type="region of interest" description="Disordered" evidence="1">
    <location>
        <begin position="74"/>
        <end position="136"/>
    </location>
</feature>
<reference evidence="3" key="1">
    <citation type="submission" date="2025-08" db="UniProtKB">
        <authorList>
            <consortium name="RefSeq"/>
        </authorList>
    </citation>
    <scope>IDENTIFICATION</scope>
</reference>
<accession>A0AB40CUR5</accession>
<evidence type="ECO:0000313" key="3">
    <source>
        <dbReference type="RefSeq" id="XP_039142325.1"/>
    </source>
</evidence>
<feature type="compositionally biased region" description="Low complexity" evidence="1">
    <location>
        <begin position="86"/>
        <end position="95"/>
    </location>
</feature>
<gene>
    <name evidence="3" type="primary">LOC120279460</name>
</gene>
<protein>
    <submittedName>
        <fullName evidence="3">Uncharacterized protein LOC120279460</fullName>
    </submittedName>
</protein>
<evidence type="ECO:0000313" key="2">
    <source>
        <dbReference type="Proteomes" id="UP001515500"/>
    </source>
</evidence>
<dbReference type="RefSeq" id="XP_039142325.1">
    <property type="nucleotide sequence ID" value="XM_039286391.1"/>
</dbReference>
<dbReference type="AlphaFoldDB" id="A0AB40CUR5"/>
<keyword evidence="2" id="KW-1185">Reference proteome</keyword>